<proteinExistence type="inferred from homology"/>
<sequence>MSALLKKSEFPGNIVRLANGLTVIHQHISATPVVVVDVWVKAGAIREPDTWSGMAHFLEHMIFKGTLIQPPGAFDCLIENRGGMTNAATSHDYAHFFITVAAPYLKESLPALADLLLHPAIPDDEFLRERDVVLEEIRQSVDNPDWLGFQAMMETIYHQHPYRRPVFGEAEILMERSPEEMRMFHRCHYQPENMTVAIVGNVTLAETLDLVQDSFNSFPTPLEWEDLKQEAEPPMTEVRRRELFLPRLEVARLTLAWTGPGVEELHDAYGLDLLAVVLAEGRNSRLVRELRELRGLVHGIGSDFSLQRDSSLFTIGAWLDPKHLDLVENVILDRIDELQAQPISKAELARAQRLLCNDYAFSTETPSQLAGLYGYYQTIAEATAAVAYPDCIQSYNAADLQRVANNYLCPQYYAVTELKPLD</sequence>
<dbReference type="Gene3D" id="3.30.830.10">
    <property type="entry name" value="Metalloenzyme, LuxS/M16 peptidase-like"/>
    <property type="match status" value="2"/>
</dbReference>
<dbReference type="InterPro" id="IPR011765">
    <property type="entry name" value="Pept_M16_N"/>
</dbReference>
<feature type="domain" description="Peptidase M16 N-terminal" evidence="3">
    <location>
        <begin position="23"/>
        <end position="168"/>
    </location>
</feature>
<dbReference type="EMBL" id="JAFLQW010000114">
    <property type="protein sequence ID" value="MBO0348355.1"/>
    <property type="molecule type" value="Genomic_DNA"/>
</dbReference>
<organism evidence="5 6">
    <name type="scientific">Phormidium pseudopriestleyi FRX01</name>
    <dbReference type="NCBI Taxonomy" id="1759528"/>
    <lineage>
        <taxon>Bacteria</taxon>
        <taxon>Bacillati</taxon>
        <taxon>Cyanobacteriota</taxon>
        <taxon>Cyanophyceae</taxon>
        <taxon>Oscillatoriophycideae</taxon>
        <taxon>Oscillatoriales</taxon>
        <taxon>Oscillatoriaceae</taxon>
        <taxon>Phormidium</taxon>
    </lineage>
</organism>
<comment type="similarity">
    <text evidence="1 2">Belongs to the peptidase M16 family.</text>
</comment>
<reference evidence="5 6" key="1">
    <citation type="submission" date="2021-03" db="EMBL/GenBank/DDBJ databases">
        <title>Metabolic Capacity of the Antarctic Cyanobacterium Phormidium pseudopriestleyi that Sustains Oxygenic Photosynthesis in the Presence of Hydrogen Sulfide.</title>
        <authorList>
            <person name="Lumian J.E."/>
            <person name="Jungblut A.D."/>
            <person name="Dillon M.L."/>
            <person name="Hawes I."/>
            <person name="Doran P.T."/>
            <person name="Mackey T.J."/>
            <person name="Dick G.J."/>
            <person name="Grettenberger C.L."/>
            <person name="Sumner D.Y."/>
        </authorList>
    </citation>
    <scope>NUCLEOTIDE SEQUENCE [LARGE SCALE GENOMIC DNA]</scope>
    <source>
        <strain evidence="5 6">FRX01</strain>
    </source>
</reference>
<dbReference type="PANTHER" id="PTHR11851:SF49">
    <property type="entry name" value="MITOCHONDRIAL-PROCESSING PEPTIDASE SUBUNIT ALPHA"/>
    <property type="match status" value="1"/>
</dbReference>
<gene>
    <name evidence="5" type="ORF">J0895_04385</name>
</gene>
<dbReference type="PANTHER" id="PTHR11851">
    <property type="entry name" value="METALLOPROTEASE"/>
    <property type="match status" value="1"/>
</dbReference>
<dbReference type="Pfam" id="PF00675">
    <property type="entry name" value="Peptidase_M16"/>
    <property type="match status" value="1"/>
</dbReference>
<dbReference type="InterPro" id="IPR050361">
    <property type="entry name" value="MPP/UQCRC_Complex"/>
</dbReference>
<dbReference type="RefSeq" id="WP_207086906.1">
    <property type="nucleotide sequence ID" value="NZ_JAFLQW010000114.1"/>
</dbReference>
<evidence type="ECO:0000259" key="4">
    <source>
        <dbReference type="Pfam" id="PF05193"/>
    </source>
</evidence>
<protein>
    <submittedName>
        <fullName evidence="5">Insulinase family protein</fullName>
    </submittedName>
</protein>
<feature type="domain" description="Peptidase M16 C-terminal" evidence="4">
    <location>
        <begin position="178"/>
        <end position="355"/>
    </location>
</feature>
<evidence type="ECO:0000313" key="6">
    <source>
        <dbReference type="Proteomes" id="UP000664844"/>
    </source>
</evidence>
<dbReference type="Pfam" id="PF05193">
    <property type="entry name" value="Peptidase_M16_C"/>
    <property type="match status" value="1"/>
</dbReference>
<dbReference type="InterPro" id="IPR001431">
    <property type="entry name" value="Pept_M16_Zn_BS"/>
</dbReference>
<comment type="caution">
    <text evidence="5">The sequence shown here is derived from an EMBL/GenBank/DDBJ whole genome shotgun (WGS) entry which is preliminary data.</text>
</comment>
<dbReference type="SUPFAM" id="SSF63411">
    <property type="entry name" value="LuxS/MPP-like metallohydrolase"/>
    <property type="match status" value="2"/>
</dbReference>
<keyword evidence="6" id="KW-1185">Reference proteome</keyword>
<dbReference type="PROSITE" id="PS00143">
    <property type="entry name" value="INSULINASE"/>
    <property type="match status" value="1"/>
</dbReference>
<accession>A0ABS3FMN1</accession>
<dbReference type="InterPro" id="IPR007863">
    <property type="entry name" value="Peptidase_M16_C"/>
</dbReference>
<dbReference type="InterPro" id="IPR011249">
    <property type="entry name" value="Metalloenz_LuxS/M16"/>
</dbReference>
<evidence type="ECO:0000256" key="1">
    <source>
        <dbReference type="ARBA" id="ARBA00007261"/>
    </source>
</evidence>
<evidence type="ECO:0000313" key="5">
    <source>
        <dbReference type="EMBL" id="MBO0348355.1"/>
    </source>
</evidence>
<name>A0ABS3FMN1_9CYAN</name>
<dbReference type="Proteomes" id="UP000664844">
    <property type="component" value="Unassembled WGS sequence"/>
</dbReference>
<evidence type="ECO:0000259" key="3">
    <source>
        <dbReference type="Pfam" id="PF00675"/>
    </source>
</evidence>
<evidence type="ECO:0000256" key="2">
    <source>
        <dbReference type="RuleBase" id="RU004447"/>
    </source>
</evidence>